<evidence type="ECO:0000256" key="5">
    <source>
        <dbReference type="ARBA" id="ARBA00023085"/>
    </source>
</evidence>
<dbReference type="InterPro" id="IPR012334">
    <property type="entry name" value="Pectin_lyas_fold"/>
</dbReference>
<dbReference type="Pfam" id="PF01095">
    <property type="entry name" value="Pectinesterase"/>
    <property type="match status" value="1"/>
</dbReference>
<dbReference type="SUPFAM" id="SSF51126">
    <property type="entry name" value="Pectin lyase-like"/>
    <property type="match status" value="1"/>
</dbReference>
<dbReference type="GO" id="GO:0045490">
    <property type="term" value="P:pectin catabolic process"/>
    <property type="evidence" value="ECO:0007669"/>
    <property type="project" value="UniProtKB-UniPathway"/>
</dbReference>
<dbReference type="InterPro" id="IPR000070">
    <property type="entry name" value="Pectinesterase_cat"/>
</dbReference>
<dbReference type="PANTHER" id="PTHR31321:SF57">
    <property type="entry name" value="PECTINESTERASE 53-RELATED"/>
    <property type="match status" value="1"/>
</dbReference>
<accession>A0A6A6U5B6</accession>
<dbReference type="GO" id="GO:0016829">
    <property type="term" value="F:lyase activity"/>
    <property type="evidence" value="ECO:0007669"/>
    <property type="project" value="UniProtKB-KW"/>
</dbReference>
<dbReference type="OrthoDB" id="2019149at2759"/>
<evidence type="ECO:0000259" key="9">
    <source>
        <dbReference type="Pfam" id="PF01095"/>
    </source>
</evidence>
<evidence type="ECO:0000256" key="1">
    <source>
        <dbReference type="ARBA" id="ARBA00005184"/>
    </source>
</evidence>
<evidence type="ECO:0000256" key="6">
    <source>
        <dbReference type="ARBA" id="ARBA00042203"/>
    </source>
</evidence>
<feature type="signal peptide" evidence="8">
    <location>
        <begin position="1"/>
        <end position="18"/>
    </location>
</feature>
<feature type="chain" id="PRO_5025536429" description="pectinesterase" evidence="8">
    <location>
        <begin position="19"/>
        <end position="492"/>
    </location>
</feature>
<dbReference type="Gene3D" id="2.160.20.10">
    <property type="entry name" value="Single-stranded right-handed beta-helix, Pectin lyase-like"/>
    <property type="match status" value="1"/>
</dbReference>
<keyword evidence="5" id="KW-0063">Aspartyl esterase</keyword>
<organism evidence="10 11">
    <name type="scientific">Microthyrium microscopicum</name>
    <dbReference type="NCBI Taxonomy" id="703497"/>
    <lineage>
        <taxon>Eukaryota</taxon>
        <taxon>Fungi</taxon>
        <taxon>Dikarya</taxon>
        <taxon>Ascomycota</taxon>
        <taxon>Pezizomycotina</taxon>
        <taxon>Dothideomycetes</taxon>
        <taxon>Dothideomycetes incertae sedis</taxon>
        <taxon>Microthyriales</taxon>
        <taxon>Microthyriaceae</taxon>
        <taxon>Microthyrium</taxon>
    </lineage>
</organism>
<dbReference type="GO" id="GO:0030599">
    <property type="term" value="F:pectinesterase activity"/>
    <property type="evidence" value="ECO:0007669"/>
    <property type="project" value="UniProtKB-EC"/>
</dbReference>
<feature type="region of interest" description="Disordered" evidence="7">
    <location>
        <begin position="72"/>
        <end position="97"/>
    </location>
</feature>
<proteinExistence type="inferred from homology"/>
<dbReference type="AlphaFoldDB" id="A0A6A6U5B6"/>
<dbReference type="GO" id="GO:0042545">
    <property type="term" value="P:cell wall modification"/>
    <property type="evidence" value="ECO:0007669"/>
    <property type="project" value="InterPro"/>
</dbReference>
<keyword evidence="11" id="KW-1185">Reference proteome</keyword>
<dbReference type="PANTHER" id="PTHR31321">
    <property type="entry name" value="ACYL-COA THIOESTER HYDROLASE YBHC-RELATED"/>
    <property type="match status" value="1"/>
</dbReference>
<feature type="domain" description="Pectinesterase catalytic" evidence="9">
    <location>
        <begin position="177"/>
        <end position="341"/>
    </location>
</feature>
<reference evidence="10" key="1">
    <citation type="journal article" date="2020" name="Stud. Mycol.">
        <title>101 Dothideomycetes genomes: a test case for predicting lifestyles and emergence of pathogens.</title>
        <authorList>
            <person name="Haridas S."/>
            <person name="Albert R."/>
            <person name="Binder M."/>
            <person name="Bloem J."/>
            <person name="Labutti K."/>
            <person name="Salamov A."/>
            <person name="Andreopoulos B."/>
            <person name="Baker S."/>
            <person name="Barry K."/>
            <person name="Bills G."/>
            <person name="Bluhm B."/>
            <person name="Cannon C."/>
            <person name="Castanera R."/>
            <person name="Culley D."/>
            <person name="Daum C."/>
            <person name="Ezra D."/>
            <person name="Gonzalez J."/>
            <person name="Henrissat B."/>
            <person name="Kuo A."/>
            <person name="Liang C."/>
            <person name="Lipzen A."/>
            <person name="Lutzoni F."/>
            <person name="Magnuson J."/>
            <person name="Mondo S."/>
            <person name="Nolan M."/>
            <person name="Ohm R."/>
            <person name="Pangilinan J."/>
            <person name="Park H.-J."/>
            <person name="Ramirez L."/>
            <person name="Alfaro M."/>
            <person name="Sun H."/>
            <person name="Tritt A."/>
            <person name="Yoshinaga Y."/>
            <person name="Zwiers L.-H."/>
            <person name="Turgeon B."/>
            <person name="Goodwin S."/>
            <person name="Spatafora J."/>
            <person name="Crous P."/>
            <person name="Grigoriev I."/>
        </authorList>
    </citation>
    <scope>NUCLEOTIDE SEQUENCE</scope>
    <source>
        <strain evidence="10">CBS 115976</strain>
    </source>
</reference>
<dbReference type="UniPathway" id="UPA00545">
    <property type="reaction ID" value="UER00823"/>
</dbReference>
<keyword evidence="8" id="KW-0732">Signal</keyword>
<comment type="pathway">
    <text evidence="1">Glycan metabolism; pectin degradation; 2-dehydro-3-deoxy-D-gluconate from pectin: step 1/5.</text>
</comment>
<dbReference type="EMBL" id="MU004239">
    <property type="protein sequence ID" value="KAF2666318.1"/>
    <property type="molecule type" value="Genomic_DNA"/>
</dbReference>
<name>A0A6A6U5B6_9PEZI</name>
<dbReference type="EC" id="3.1.1.11" evidence="3"/>
<evidence type="ECO:0000313" key="11">
    <source>
        <dbReference type="Proteomes" id="UP000799302"/>
    </source>
</evidence>
<protein>
    <recommendedName>
        <fullName evidence="3">pectinesterase</fullName>
        <ecNumber evidence="3">3.1.1.11</ecNumber>
    </recommendedName>
    <alternativeName>
        <fullName evidence="6">Pectin methylesterase A</fullName>
    </alternativeName>
</protein>
<evidence type="ECO:0000256" key="2">
    <source>
        <dbReference type="ARBA" id="ARBA00008891"/>
    </source>
</evidence>
<evidence type="ECO:0000256" key="8">
    <source>
        <dbReference type="SAM" id="SignalP"/>
    </source>
</evidence>
<sequence>MRTTVAATLLLAVADTLALTTFPANEAKNVNPDTHLVLNFASPPKIGKSGIITVYDAATKAVVDTLDLSIPVSPAPNGRDPTNKGTTTQPKAADPNDKTPYQINMVGGYDFHFFPIVVHGNNAIVNLHNNKLKYGKQYIVKMEPSVLSADGFSGFTTDSAWTFTTKAAAPLQSSTRVVVAEDGSGDFSTVQGAIDWAPAKPTSKLTIFIKNGNYEEIVFMSKKSNIIIRGEDRNKTIVGYPNNSAFNPSKGGPSRRVAFTISNSNDIQLSTFTINNYFIGQAEAILIRGDRILLERMTMHGSGDAFTTYGTIYVADSLLTGDGDTVLGYGAVYWLRSTIESVGPFTWTRTPAGQHGNVFVNCSLVGVSKPLPWTVTAARPNGEKTKAVFARLPQNGKSVNGSNFPHAEMVLINTKTTGVPAEGWGPIQGDGFDKSDVKLWEFNTMDMSGKPVDMSKRNPVAKQLSMAKDAKLIEDYQKPDFVLKGWNPVIEK</sequence>
<evidence type="ECO:0000256" key="4">
    <source>
        <dbReference type="ARBA" id="ARBA00022801"/>
    </source>
</evidence>
<gene>
    <name evidence="10" type="ORF">BT63DRAFT_428082</name>
</gene>
<keyword evidence="10" id="KW-0456">Lyase</keyword>
<dbReference type="Proteomes" id="UP000799302">
    <property type="component" value="Unassembled WGS sequence"/>
</dbReference>
<dbReference type="InterPro" id="IPR011050">
    <property type="entry name" value="Pectin_lyase_fold/virulence"/>
</dbReference>
<keyword evidence="4" id="KW-0378">Hydrolase</keyword>
<comment type="similarity">
    <text evidence="2">Belongs to the pectinesterase family.</text>
</comment>
<evidence type="ECO:0000256" key="3">
    <source>
        <dbReference type="ARBA" id="ARBA00013229"/>
    </source>
</evidence>
<evidence type="ECO:0000256" key="7">
    <source>
        <dbReference type="SAM" id="MobiDB-lite"/>
    </source>
</evidence>
<evidence type="ECO:0000313" key="10">
    <source>
        <dbReference type="EMBL" id="KAF2666318.1"/>
    </source>
</evidence>